<protein>
    <submittedName>
        <fullName evidence="1">Uncharacterized protein</fullName>
    </submittedName>
</protein>
<keyword evidence="2" id="KW-1185">Reference proteome</keyword>
<reference evidence="1 2" key="1">
    <citation type="journal article" date="2022" name="Hortic Res">
        <title>A haplotype resolved chromosomal level avocado genome allows analysis of novel avocado genes.</title>
        <authorList>
            <person name="Nath O."/>
            <person name="Fletcher S.J."/>
            <person name="Hayward A."/>
            <person name="Shaw L.M."/>
            <person name="Masouleh A.K."/>
            <person name="Furtado A."/>
            <person name="Henry R.J."/>
            <person name="Mitter N."/>
        </authorList>
    </citation>
    <scope>NUCLEOTIDE SEQUENCE [LARGE SCALE GENOMIC DNA]</scope>
    <source>
        <strain evidence="2">cv. Hass</strain>
    </source>
</reference>
<accession>A0ACC2LCU2</accession>
<name>A0ACC2LCU2_PERAE</name>
<dbReference type="Proteomes" id="UP001234297">
    <property type="component" value="Chromosome 7"/>
</dbReference>
<gene>
    <name evidence="1" type="ORF">MRB53_024569</name>
</gene>
<evidence type="ECO:0000313" key="1">
    <source>
        <dbReference type="EMBL" id="KAJ8631246.1"/>
    </source>
</evidence>
<proteinExistence type="predicted"/>
<organism evidence="1 2">
    <name type="scientific">Persea americana</name>
    <name type="common">Avocado</name>
    <dbReference type="NCBI Taxonomy" id="3435"/>
    <lineage>
        <taxon>Eukaryota</taxon>
        <taxon>Viridiplantae</taxon>
        <taxon>Streptophyta</taxon>
        <taxon>Embryophyta</taxon>
        <taxon>Tracheophyta</taxon>
        <taxon>Spermatophyta</taxon>
        <taxon>Magnoliopsida</taxon>
        <taxon>Magnoliidae</taxon>
        <taxon>Laurales</taxon>
        <taxon>Lauraceae</taxon>
        <taxon>Persea</taxon>
    </lineage>
</organism>
<sequence>MGRSEEKSKKRRYHSVSDDEGEGKRKKHHSSEDRARKKSEKKDNKRKKKDKEKSKKSHRHSRDHQDKGTKSAKKRDGKRSKGSTSVVDVEELSSGDYYSKNNEFATWLKEEKGLFFSDLSSEDSHKLFISFVKDWNSKKLQSRYYEGITSAPRTAHNWKIRNDKAT</sequence>
<evidence type="ECO:0000313" key="2">
    <source>
        <dbReference type="Proteomes" id="UP001234297"/>
    </source>
</evidence>
<comment type="caution">
    <text evidence="1">The sequence shown here is derived from an EMBL/GenBank/DDBJ whole genome shotgun (WGS) entry which is preliminary data.</text>
</comment>
<dbReference type="EMBL" id="CM056815">
    <property type="protein sequence ID" value="KAJ8631246.1"/>
    <property type="molecule type" value="Genomic_DNA"/>
</dbReference>